<dbReference type="InterPro" id="IPR008350">
    <property type="entry name" value="MAPK_ERK3/4"/>
</dbReference>
<dbReference type="EMBL" id="CP000500">
    <property type="protein sequence ID" value="ABN67680.2"/>
    <property type="molecule type" value="Genomic_DNA"/>
</dbReference>
<keyword evidence="5" id="KW-0418">Kinase</keyword>
<dbReference type="GO" id="GO:0030447">
    <property type="term" value="P:filamentous growth"/>
    <property type="evidence" value="ECO:0007669"/>
    <property type="project" value="UniProtKB-ARBA"/>
</dbReference>
<dbReference type="STRING" id="322104.A3LWQ9"/>
<dbReference type="InterPro" id="IPR050117">
    <property type="entry name" value="MAPK"/>
</dbReference>
<dbReference type="GO" id="GO:0070056">
    <property type="term" value="C:prospore membrane leading edge"/>
    <property type="evidence" value="ECO:0007669"/>
    <property type="project" value="EnsemblFungi"/>
</dbReference>
<keyword evidence="12" id="KW-1185">Reference proteome</keyword>
<dbReference type="OrthoDB" id="192887at2759"/>
<feature type="non-terminal residue" evidence="11">
    <location>
        <position position="1"/>
    </location>
</feature>
<evidence type="ECO:0000256" key="1">
    <source>
        <dbReference type="ARBA" id="ARBA00022527"/>
    </source>
</evidence>
<evidence type="ECO:0000313" key="11">
    <source>
        <dbReference type="EMBL" id="ABN67680.2"/>
    </source>
</evidence>
<evidence type="ECO:0000256" key="9">
    <source>
        <dbReference type="RuleBase" id="RU000304"/>
    </source>
</evidence>
<evidence type="ECO:0000256" key="8">
    <source>
        <dbReference type="PROSITE-ProRule" id="PRU10141"/>
    </source>
</evidence>
<dbReference type="HOGENOM" id="CLU_000288_181_1_1"/>
<dbReference type="PANTHER" id="PTHR24055">
    <property type="entry name" value="MITOGEN-ACTIVATED PROTEIN KINASE"/>
    <property type="match status" value="1"/>
</dbReference>
<organism evidence="11 12">
    <name type="scientific">Scheffersomyces stipitis (strain ATCC 58785 / CBS 6054 / NBRC 10063 / NRRL Y-11545)</name>
    <name type="common">Yeast</name>
    <name type="synonym">Pichia stipitis</name>
    <dbReference type="NCBI Taxonomy" id="322104"/>
    <lineage>
        <taxon>Eukaryota</taxon>
        <taxon>Fungi</taxon>
        <taxon>Dikarya</taxon>
        <taxon>Ascomycota</taxon>
        <taxon>Saccharomycotina</taxon>
        <taxon>Pichiomycetes</taxon>
        <taxon>Debaryomycetaceae</taxon>
        <taxon>Scheffersomyces</taxon>
    </lineage>
</organism>
<evidence type="ECO:0000256" key="2">
    <source>
        <dbReference type="ARBA" id="ARBA00022553"/>
    </source>
</evidence>
<name>A3LWQ9_PICST</name>
<reference evidence="11 12" key="1">
    <citation type="journal article" date="2007" name="Nat. Biotechnol.">
        <title>Genome sequence of the lignocellulose-bioconverting and xylose-fermenting yeast Pichia stipitis.</title>
        <authorList>
            <person name="Jeffries T.W."/>
            <person name="Grigoriev I.V."/>
            <person name="Grimwood J."/>
            <person name="Laplaza J.M."/>
            <person name="Aerts A."/>
            <person name="Salamov A."/>
            <person name="Schmutz J."/>
            <person name="Lindquist E."/>
            <person name="Dehal P."/>
            <person name="Shapiro H."/>
            <person name="Jin Y.S."/>
            <person name="Passoth V."/>
            <person name="Richardson P.M."/>
        </authorList>
    </citation>
    <scope>NUCLEOTIDE SEQUENCE [LARGE SCALE GENOMIC DNA]</scope>
    <source>
        <strain evidence="12">ATCC 58785 / CBS 6054 / NBRC 10063 / NRRL Y-11545</strain>
    </source>
</reference>
<dbReference type="GO" id="GO:0005524">
    <property type="term" value="F:ATP binding"/>
    <property type="evidence" value="ECO:0007669"/>
    <property type="project" value="UniProtKB-UniRule"/>
</dbReference>
<dbReference type="InterPro" id="IPR017441">
    <property type="entry name" value="Protein_kinase_ATP_BS"/>
</dbReference>
<keyword evidence="7" id="KW-0131">Cell cycle</keyword>
<keyword evidence="6 8" id="KW-0067">ATP-binding</keyword>
<feature type="domain" description="Protein kinase" evidence="10">
    <location>
        <begin position="16"/>
        <end position="307"/>
    </location>
</feature>
<dbReference type="OMA" id="GLYCFQE"/>
<dbReference type="SUPFAM" id="SSF56112">
    <property type="entry name" value="Protein kinase-like (PK-like)"/>
    <property type="match status" value="1"/>
</dbReference>
<dbReference type="InterPro" id="IPR000719">
    <property type="entry name" value="Prot_kinase_dom"/>
</dbReference>
<keyword evidence="3" id="KW-0808">Transferase</keyword>
<dbReference type="InterPro" id="IPR008271">
    <property type="entry name" value="Ser/Thr_kinase_AS"/>
</dbReference>
<dbReference type="PROSITE" id="PS50011">
    <property type="entry name" value="PROTEIN_KINASE_DOM"/>
    <property type="match status" value="1"/>
</dbReference>
<gene>
    <name evidence="11" type="ORF">PICST_62189</name>
</gene>
<dbReference type="GO" id="GO:0004707">
    <property type="term" value="F:MAP kinase activity"/>
    <property type="evidence" value="ECO:0007669"/>
    <property type="project" value="EnsemblFungi"/>
</dbReference>
<keyword evidence="1 9" id="KW-0723">Serine/threonine-protein kinase</keyword>
<dbReference type="KEGG" id="pic:PICST_62189"/>
<evidence type="ECO:0000256" key="3">
    <source>
        <dbReference type="ARBA" id="ARBA00022679"/>
    </source>
</evidence>
<dbReference type="PROSITE" id="PS00107">
    <property type="entry name" value="PROTEIN_KINASE_ATP"/>
    <property type="match status" value="1"/>
</dbReference>
<dbReference type="FunCoup" id="A3LWQ9">
    <property type="interactions" value="314"/>
</dbReference>
<evidence type="ECO:0000256" key="6">
    <source>
        <dbReference type="ARBA" id="ARBA00022840"/>
    </source>
</evidence>
<keyword evidence="4 8" id="KW-0547">Nucleotide-binding</keyword>
<dbReference type="InParanoid" id="A3LWQ9"/>
<dbReference type="Proteomes" id="UP000002258">
    <property type="component" value="Chromosome 6"/>
</dbReference>
<dbReference type="GO" id="GO:1904853">
    <property type="term" value="P:protein localization to ascospore wall"/>
    <property type="evidence" value="ECO:0007669"/>
    <property type="project" value="EnsemblFungi"/>
</dbReference>
<dbReference type="PRINTS" id="PR01771">
    <property type="entry name" value="ERK3ERK4MAPK"/>
</dbReference>
<accession>A3LWQ9</accession>
<dbReference type="eggNOG" id="KOG0660">
    <property type="taxonomic scope" value="Eukaryota"/>
</dbReference>
<evidence type="ECO:0000259" key="10">
    <source>
        <dbReference type="PROSITE" id="PS50011"/>
    </source>
</evidence>
<dbReference type="AlphaFoldDB" id="A3LWQ9"/>
<evidence type="ECO:0000256" key="5">
    <source>
        <dbReference type="ARBA" id="ARBA00022777"/>
    </source>
</evidence>
<feature type="binding site" evidence="8">
    <location>
        <position position="52"/>
    </location>
    <ligand>
        <name>ATP</name>
        <dbReference type="ChEBI" id="CHEBI:30616"/>
    </ligand>
</feature>
<dbReference type="GO" id="GO:0030476">
    <property type="term" value="P:ascospore wall assembly"/>
    <property type="evidence" value="ECO:0007669"/>
    <property type="project" value="EnsemblFungi"/>
</dbReference>
<dbReference type="Gene3D" id="1.10.510.10">
    <property type="entry name" value="Transferase(Phosphotransferase) domain 1"/>
    <property type="match status" value="1"/>
</dbReference>
<dbReference type="Pfam" id="PF00069">
    <property type="entry name" value="Pkinase"/>
    <property type="match status" value="1"/>
</dbReference>
<sequence>TTFCENGCYFSIDSRYELEKVLGKGSYGTVCSAIDTRKSHPDAEYSRIAIKKVSNIFNKDILLKRAVRELKFMRHFKGHRNVNLDIVFTKPYDGLYCYQELADLDLARVLYSNIQFSEFHIQSFIYQILTGLKYIHSADVIHRDLKPGNILVTTQGTLKICDFGLARGVNPRYFKHRSSQITNYVATRWYRAPELMLSEKRYTKAVDLWAVGCILAELYGRKPLFPGKNQMDQIHCIVRVLGTPLPAVINRNNWKFLLPPRPQYRVSEWSQLYPFASKDGQELIESLLQWDPEKRLSVHQAISHRFIEPVRDSNSEALCEVFDFSFENRATTLGELRELLEREVEMFKAERKSAEM</sequence>
<evidence type="ECO:0000256" key="4">
    <source>
        <dbReference type="ARBA" id="ARBA00022741"/>
    </source>
</evidence>
<keyword evidence="2" id="KW-0597">Phosphoprotein</keyword>
<dbReference type="FunFam" id="1.10.510.10:FF:000040">
    <property type="entry name" value="Mitogen-activated protein kinase"/>
    <property type="match status" value="1"/>
</dbReference>
<comment type="similarity">
    <text evidence="9">Belongs to the protein kinase superfamily.</text>
</comment>
<dbReference type="SMART" id="SM00220">
    <property type="entry name" value="S_TKc"/>
    <property type="match status" value="1"/>
</dbReference>
<dbReference type="RefSeq" id="XP_001385709.2">
    <property type="nucleotide sequence ID" value="XM_001385672.1"/>
</dbReference>
<protein>
    <recommendedName>
        <fullName evidence="10">Protein kinase domain-containing protein</fullName>
    </recommendedName>
</protein>
<evidence type="ECO:0000256" key="7">
    <source>
        <dbReference type="ARBA" id="ARBA00023306"/>
    </source>
</evidence>
<dbReference type="GeneID" id="4839897"/>
<dbReference type="Gene3D" id="3.30.200.20">
    <property type="entry name" value="Phosphorylase Kinase, domain 1"/>
    <property type="match status" value="1"/>
</dbReference>
<dbReference type="InterPro" id="IPR011009">
    <property type="entry name" value="Kinase-like_dom_sf"/>
</dbReference>
<proteinExistence type="inferred from homology"/>
<dbReference type="PROSITE" id="PS00108">
    <property type="entry name" value="PROTEIN_KINASE_ST"/>
    <property type="match status" value="1"/>
</dbReference>
<evidence type="ECO:0000313" key="12">
    <source>
        <dbReference type="Proteomes" id="UP000002258"/>
    </source>
</evidence>